<dbReference type="AlphaFoldDB" id="A0A7W9EZM8"/>
<evidence type="ECO:0000313" key="1">
    <source>
        <dbReference type="EMBL" id="MBB5723982.1"/>
    </source>
</evidence>
<accession>A0A7W9EZM8</accession>
<protein>
    <submittedName>
        <fullName evidence="1">Uncharacterized protein</fullName>
    </submittedName>
</protein>
<dbReference type="Proteomes" id="UP000535415">
    <property type="component" value="Unassembled WGS sequence"/>
</dbReference>
<sequence length="31" mass="3691">MWFQTLLFALKEPNTLACVDRLEMNKENDYG</sequence>
<organism evidence="1 2">
    <name type="scientific">Yoonia ponticola</name>
    <dbReference type="NCBI Taxonomy" id="1524255"/>
    <lineage>
        <taxon>Bacteria</taxon>
        <taxon>Pseudomonadati</taxon>
        <taxon>Pseudomonadota</taxon>
        <taxon>Alphaproteobacteria</taxon>
        <taxon>Rhodobacterales</taxon>
        <taxon>Paracoccaceae</taxon>
        <taxon>Yoonia</taxon>
    </lineage>
</organism>
<reference evidence="1 2" key="1">
    <citation type="submission" date="2020-08" db="EMBL/GenBank/DDBJ databases">
        <title>Genomic Encyclopedia of Type Strains, Phase IV (KMG-IV): sequencing the most valuable type-strain genomes for metagenomic binning, comparative biology and taxonomic classification.</title>
        <authorList>
            <person name="Goeker M."/>
        </authorList>
    </citation>
    <scope>NUCLEOTIDE SEQUENCE [LARGE SCALE GENOMIC DNA]</scope>
    <source>
        <strain evidence="1 2">DSM 101064</strain>
    </source>
</reference>
<gene>
    <name evidence="1" type="ORF">FHS72_003630</name>
</gene>
<dbReference type="EMBL" id="JACIJM010000018">
    <property type="protein sequence ID" value="MBB5723982.1"/>
    <property type="molecule type" value="Genomic_DNA"/>
</dbReference>
<keyword evidence="2" id="KW-1185">Reference proteome</keyword>
<comment type="caution">
    <text evidence="1">The sequence shown here is derived from an EMBL/GenBank/DDBJ whole genome shotgun (WGS) entry which is preliminary data.</text>
</comment>
<evidence type="ECO:0000313" key="2">
    <source>
        <dbReference type="Proteomes" id="UP000535415"/>
    </source>
</evidence>
<proteinExistence type="predicted"/>
<name>A0A7W9EZM8_9RHOB</name>